<reference evidence="3 4" key="2">
    <citation type="submission" date="2019-05" db="EMBL/GenBank/DDBJ databases">
        <authorList>
            <consortium name="Pathogen Informatics"/>
        </authorList>
    </citation>
    <scope>NUCLEOTIDE SEQUENCE [LARGE SCALE GENOMIC DNA]</scope>
    <source>
        <strain evidence="3 4">NCTC503</strain>
    </source>
</reference>
<dbReference type="EMBL" id="LR590481">
    <property type="protein sequence ID" value="VTQ90957.1"/>
    <property type="molecule type" value="Genomic_DNA"/>
</dbReference>
<dbReference type="PROSITE" id="PS51257">
    <property type="entry name" value="PROKAR_LIPOPROTEIN"/>
    <property type="match status" value="1"/>
</dbReference>
<dbReference type="RefSeq" id="WP_171012022.1">
    <property type="nucleotide sequence ID" value="NZ_CBCRUQ010000005.1"/>
</dbReference>
<protein>
    <submittedName>
        <fullName evidence="2">OrfluG</fullName>
    </submittedName>
</protein>
<dbReference type="Proteomes" id="UP000308489">
    <property type="component" value="Chromosome 1"/>
</dbReference>
<keyword evidence="4" id="KW-1185">Reference proteome</keyword>
<feature type="signal peptide" evidence="1">
    <location>
        <begin position="1"/>
        <end position="20"/>
    </location>
</feature>
<reference evidence="2" key="1">
    <citation type="journal article" date="1999" name="J. Bacteriol.">
        <title>Gene duplication and multiplicity of collagenases in Clostridium histolyticum.</title>
        <authorList>
            <person name="Matsushita O."/>
            <person name="Jung C.-M."/>
            <person name="Katayama S."/>
            <person name="Minami J."/>
            <person name="Takahashi Y."/>
            <person name="Okabe A."/>
        </authorList>
    </citation>
    <scope>NUCLEOTIDE SEQUENCE</scope>
    <source>
        <strain evidence="2">JCM 1403</strain>
    </source>
</reference>
<keyword evidence="1" id="KW-0732">Signal</keyword>
<organism evidence="2">
    <name type="scientific">Hathewaya histolytica</name>
    <name type="common">Clostridium histolyticum</name>
    <dbReference type="NCBI Taxonomy" id="1498"/>
    <lineage>
        <taxon>Bacteria</taxon>
        <taxon>Bacillati</taxon>
        <taxon>Bacillota</taxon>
        <taxon>Clostridia</taxon>
        <taxon>Eubacteriales</taxon>
        <taxon>Clostridiaceae</taxon>
        <taxon>Hathewaya</taxon>
    </lineage>
</organism>
<gene>
    <name evidence="3" type="ORF">NCTC503_01707</name>
</gene>
<proteinExistence type="predicted"/>
<evidence type="ECO:0000313" key="4">
    <source>
        <dbReference type="Proteomes" id="UP000308489"/>
    </source>
</evidence>
<dbReference type="EMBL" id="D87215">
    <property type="protein sequence ID" value="BAA77452.1"/>
    <property type="molecule type" value="Genomic_DNA"/>
</dbReference>
<dbReference type="KEGG" id="hhw:NCTC503_01707"/>
<name>Q9X720_HATHI</name>
<evidence type="ECO:0000313" key="3">
    <source>
        <dbReference type="EMBL" id="VTQ90957.1"/>
    </source>
</evidence>
<evidence type="ECO:0000313" key="2">
    <source>
        <dbReference type="EMBL" id="BAA77452.1"/>
    </source>
</evidence>
<evidence type="ECO:0000256" key="1">
    <source>
        <dbReference type="SAM" id="SignalP"/>
    </source>
</evidence>
<accession>Q9X720</accession>
<sequence length="164" mass="19588">MRKRVFLNIFFILCSSIFFMSCTGKFQVIDRGDGGDEIYLNKQDGVSFEIPKVWDKNYKIITSRDKRYGKKLTFKKKDKKCNVILLEIWILNEEYWSEFKDVRKFKLIGKSEKGVVVYSRGKLDSILENNGLDIMHHKEEKKKDIEKMYIKDEEISDRIKIIRN</sequence>
<feature type="chain" id="PRO_5038330653" evidence="1">
    <location>
        <begin position="21"/>
        <end position="164"/>
    </location>
</feature>
<dbReference type="AlphaFoldDB" id="Q9X720"/>